<evidence type="ECO:0000256" key="3">
    <source>
        <dbReference type="ARBA" id="ARBA00022553"/>
    </source>
</evidence>
<dbReference type="GO" id="GO:0003924">
    <property type="term" value="F:GTPase activity"/>
    <property type="evidence" value="ECO:0007669"/>
    <property type="project" value="TreeGrafter"/>
</dbReference>
<keyword evidence="7" id="KW-0342">GTP-binding</keyword>
<evidence type="ECO:0000256" key="7">
    <source>
        <dbReference type="ARBA" id="ARBA00023134"/>
    </source>
</evidence>
<dbReference type="SMART" id="SM00785">
    <property type="entry name" value="AARP2CN"/>
    <property type="match status" value="1"/>
</dbReference>
<evidence type="ECO:0000256" key="6">
    <source>
        <dbReference type="ARBA" id="ARBA00022840"/>
    </source>
</evidence>
<evidence type="ECO:0000256" key="1">
    <source>
        <dbReference type="ARBA" id="ARBA00004604"/>
    </source>
</evidence>
<dbReference type="InterPro" id="IPR012948">
    <property type="entry name" value="AARP2CN"/>
</dbReference>
<feature type="compositionally biased region" description="Acidic residues" evidence="11">
    <location>
        <begin position="671"/>
        <end position="681"/>
    </location>
</feature>
<dbReference type="GO" id="GO:0030686">
    <property type="term" value="C:90S preribosome"/>
    <property type="evidence" value="ECO:0007669"/>
    <property type="project" value="TreeGrafter"/>
</dbReference>
<dbReference type="InterPro" id="IPR030387">
    <property type="entry name" value="G_Bms1/Tsr1_dom"/>
</dbReference>
<organism evidence="13 14">
    <name type="scientific">Planoprotostelium fungivorum</name>
    <dbReference type="NCBI Taxonomy" id="1890364"/>
    <lineage>
        <taxon>Eukaryota</taxon>
        <taxon>Amoebozoa</taxon>
        <taxon>Evosea</taxon>
        <taxon>Variosea</taxon>
        <taxon>Cavosteliida</taxon>
        <taxon>Cavosteliaceae</taxon>
        <taxon>Planoprotostelium</taxon>
    </lineage>
</organism>
<dbReference type="Pfam" id="PF04950">
    <property type="entry name" value="RIBIOP_C"/>
    <property type="match status" value="1"/>
</dbReference>
<dbReference type="Proteomes" id="UP000241769">
    <property type="component" value="Unassembled WGS sequence"/>
</dbReference>
<evidence type="ECO:0000313" key="14">
    <source>
        <dbReference type="Proteomes" id="UP000241769"/>
    </source>
</evidence>
<dbReference type="GO" id="GO:0032040">
    <property type="term" value="C:small-subunit processome"/>
    <property type="evidence" value="ECO:0007669"/>
    <property type="project" value="UniProtKB-ARBA"/>
</dbReference>
<dbReference type="InterPro" id="IPR027417">
    <property type="entry name" value="P-loop_NTPase"/>
</dbReference>
<keyword evidence="3" id="KW-0597">Phosphoprotein</keyword>
<dbReference type="CDD" id="cd01882">
    <property type="entry name" value="BMS1"/>
    <property type="match status" value="1"/>
</dbReference>
<dbReference type="SUPFAM" id="SSF52540">
    <property type="entry name" value="P-loop containing nucleoside triphosphate hydrolases"/>
    <property type="match status" value="1"/>
</dbReference>
<dbReference type="EMBL" id="MDYQ01000061">
    <property type="protein sequence ID" value="PRP84524.1"/>
    <property type="molecule type" value="Genomic_DNA"/>
</dbReference>
<evidence type="ECO:0000256" key="4">
    <source>
        <dbReference type="ARBA" id="ARBA00022741"/>
    </source>
</evidence>
<keyword evidence="14" id="KW-1185">Reference proteome</keyword>
<dbReference type="PANTHER" id="PTHR12858">
    <property type="entry name" value="RIBOSOME BIOGENESIS PROTEIN"/>
    <property type="match status" value="1"/>
</dbReference>
<feature type="compositionally biased region" description="Basic and acidic residues" evidence="11">
    <location>
        <begin position="638"/>
        <end position="670"/>
    </location>
</feature>
<dbReference type="InterPro" id="IPR007034">
    <property type="entry name" value="BMS1_TSR1_C"/>
</dbReference>
<feature type="compositionally biased region" description="Acidic residues" evidence="11">
    <location>
        <begin position="495"/>
        <end position="514"/>
    </location>
</feature>
<dbReference type="AlphaFoldDB" id="A0A2P6NKN5"/>
<evidence type="ECO:0000313" key="13">
    <source>
        <dbReference type="EMBL" id="PRP84524.1"/>
    </source>
</evidence>
<dbReference type="GO" id="GO:0000479">
    <property type="term" value="P:endonucleolytic cleavage of tricistronic rRNA transcript (SSU-rRNA, 5.8S rRNA, LSU-rRNA)"/>
    <property type="evidence" value="ECO:0007669"/>
    <property type="project" value="TreeGrafter"/>
</dbReference>
<evidence type="ECO:0000256" key="10">
    <source>
        <dbReference type="ARBA" id="ARBA00061391"/>
    </source>
</evidence>
<proteinExistence type="inferred from homology"/>
<evidence type="ECO:0000256" key="8">
    <source>
        <dbReference type="ARBA" id="ARBA00023242"/>
    </source>
</evidence>
<feature type="compositionally biased region" description="Basic and acidic residues" evidence="11">
    <location>
        <begin position="16"/>
        <end position="38"/>
    </location>
</feature>
<dbReference type="Gene3D" id="3.40.50.300">
    <property type="entry name" value="P-loop containing nucleotide triphosphate hydrolases"/>
    <property type="match status" value="1"/>
</dbReference>
<evidence type="ECO:0000256" key="9">
    <source>
        <dbReference type="ARBA" id="ARBA00049117"/>
    </source>
</evidence>
<comment type="subcellular location">
    <subcellularLocation>
        <location evidence="1">Nucleus</location>
        <location evidence="1">Nucleolus</location>
    </subcellularLocation>
</comment>
<dbReference type="GO" id="GO:0034511">
    <property type="term" value="F:U3 snoRNA binding"/>
    <property type="evidence" value="ECO:0007669"/>
    <property type="project" value="TreeGrafter"/>
</dbReference>
<feature type="compositionally biased region" description="Basic and acidic residues" evidence="11">
    <location>
        <begin position="479"/>
        <end position="494"/>
    </location>
</feature>
<dbReference type="GO" id="GO:0005524">
    <property type="term" value="F:ATP binding"/>
    <property type="evidence" value="ECO:0007669"/>
    <property type="project" value="UniProtKB-KW"/>
</dbReference>
<keyword evidence="6" id="KW-0067">ATP-binding</keyword>
<dbReference type="InParanoid" id="A0A2P6NKN5"/>
<feature type="region of interest" description="Disordered" evidence="11">
    <location>
        <begin position="547"/>
        <end position="593"/>
    </location>
</feature>
<accession>A0A2P6NKN5</accession>
<gene>
    <name evidence="13" type="ORF">PROFUN_05859</name>
</gene>
<dbReference type="FunCoup" id="A0A2P6NKN5">
    <property type="interactions" value="1141"/>
</dbReference>
<comment type="catalytic activity">
    <reaction evidence="9">
        <text>GTP + H2O = GDP + phosphate + H(+)</text>
        <dbReference type="Rhea" id="RHEA:19669"/>
        <dbReference type="ChEBI" id="CHEBI:15377"/>
        <dbReference type="ChEBI" id="CHEBI:15378"/>
        <dbReference type="ChEBI" id="CHEBI:37565"/>
        <dbReference type="ChEBI" id="CHEBI:43474"/>
        <dbReference type="ChEBI" id="CHEBI:58189"/>
    </reaction>
    <physiologicalReaction direction="left-to-right" evidence="9">
        <dbReference type="Rhea" id="RHEA:19670"/>
    </physiologicalReaction>
</comment>
<dbReference type="GO" id="GO:0005654">
    <property type="term" value="C:nucleoplasm"/>
    <property type="evidence" value="ECO:0007669"/>
    <property type="project" value="UniProtKB-ARBA"/>
</dbReference>
<comment type="caution">
    <text evidence="13">The sequence shown here is derived from an EMBL/GenBank/DDBJ whole genome shotgun (WGS) entry which is preliminary data.</text>
</comment>
<keyword evidence="2" id="KW-0690">Ribosome biogenesis</keyword>
<dbReference type="SMART" id="SM01362">
    <property type="entry name" value="DUF663"/>
    <property type="match status" value="1"/>
</dbReference>
<feature type="compositionally biased region" description="Acidic residues" evidence="11">
    <location>
        <begin position="404"/>
        <end position="437"/>
    </location>
</feature>
<feature type="region of interest" description="Disordered" evidence="11">
    <location>
        <begin position="1"/>
        <end position="42"/>
    </location>
</feature>
<evidence type="ECO:0000259" key="12">
    <source>
        <dbReference type="PROSITE" id="PS51714"/>
    </source>
</evidence>
<feature type="domain" description="Bms1-type G" evidence="12">
    <location>
        <begin position="81"/>
        <end position="245"/>
    </location>
</feature>
<feature type="region of interest" description="Disordered" evidence="11">
    <location>
        <begin position="632"/>
        <end position="683"/>
    </location>
</feature>
<evidence type="ECO:0000256" key="5">
    <source>
        <dbReference type="ARBA" id="ARBA00022801"/>
    </source>
</evidence>
<protein>
    <recommendedName>
        <fullName evidence="12">Bms1-type G domain-containing protein</fullName>
    </recommendedName>
</protein>
<feature type="region of interest" description="Disordered" evidence="11">
    <location>
        <begin position="1060"/>
        <end position="1084"/>
    </location>
</feature>
<dbReference type="OrthoDB" id="10260897at2759"/>
<dbReference type="PANTHER" id="PTHR12858:SF2">
    <property type="entry name" value="RIBOSOME BIOGENESIS PROTEIN BMS1 HOMOLOG"/>
    <property type="match status" value="1"/>
</dbReference>
<evidence type="ECO:0000256" key="11">
    <source>
        <dbReference type="SAM" id="MobiDB-lite"/>
    </source>
</evidence>
<dbReference type="InterPro" id="IPR039761">
    <property type="entry name" value="Bms1/Tsr1"/>
</dbReference>
<feature type="region of interest" description="Disordered" evidence="11">
    <location>
        <begin position="391"/>
        <end position="522"/>
    </location>
</feature>
<evidence type="ECO:0000256" key="2">
    <source>
        <dbReference type="ARBA" id="ARBA00022517"/>
    </source>
</evidence>
<keyword evidence="5" id="KW-0378">Hydrolase</keyword>
<dbReference type="PROSITE" id="PS51714">
    <property type="entry name" value="G_BMS1"/>
    <property type="match status" value="1"/>
</dbReference>
<reference evidence="13 14" key="1">
    <citation type="journal article" date="2018" name="Genome Biol. Evol.">
        <title>Multiple Roots of Fruiting Body Formation in Amoebozoa.</title>
        <authorList>
            <person name="Hillmann F."/>
            <person name="Forbes G."/>
            <person name="Novohradska S."/>
            <person name="Ferling I."/>
            <person name="Riege K."/>
            <person name="Groth M."/>
            <person name="Westermann M."/>
            <person name="Marz M."/>
            <person name="Spaller T."/>
            <person name="Winckler T."/>
            <person name="Schaap P."/>
            <person name="Glockner G."/>
        </authorList>
    </citation>
    <scope>NUCLEOTIDE SEQUENCE [LARGE SCALE GENOMIC DNA]</scope>
    <source>
        <strain evidence="13 14">Jena</strain>
    </source>
</reference>
<dbReference type="FunFam" id="3.40.50.300:FF:000105">
    <property type="entry name" value="BMS1 ribosome biogenesis factor"/>
    <property type="match status" value="1"/>
</dbReference>
<dbReference type="Pfam" id="PF08142">
    <property type="entry name" value="AARP2CN"/>
    <property type="match status" value="1"/>
</dbReference>
<comment type="similarity">
    <text evidence="10">Belongs to the TRAFAC class translation factor GTPase superfamily. Bms1-like GTPase family. BMS1 subfamily.</text>
</comment>
<keyword evidence="4" id="KW-0547">Nucleotide-binding</keyword>
<dbReference type="GO" id="GO:0005525">
    <property type="term" value="F:GTP binding"/>
    <property type="evidence" value="ECO:0007669"/>
    <property type="project" value="UniProtKB-KW"/>
</dbReference>
<dbReference type="GO" id="GO:0000462">
    <property type="term" value="P:maturation of SSU-rRNA from tricistronic rRNA transcript (SSU-rRNA, 5.8S rRNA, LSU-rRNA)"/>
    <property type="evidence" value="ECO:0007669"/>
    <property type="project" value="TreeGrafter"/>
</dbReference>
<dbReference type="STRING" id="1890364.A0A2P6NKN5"/>
<dbReference type="InterPro" id="IPR037875">
    <property type="entry name" value="Bms1_N"/>
</dbReference>
<keyword evidence="8" id="KW-0539">Nucleus</keyword>
<name>A0A2P6NKN5_9EUKA</name>
<sequence>MEDKENKKHRVPKAGPKAERKKEKKVPEHQKNVKERNPKAFTFKSATAAAKATQRNSDREVKKHHVPILNTTSILSAAELPPYLVAVVGPPKVGKTSLIRSLLRNYTPERIDEINGPITVVTGKQRRITFFECPNDLNSMIDIGKTADLILLVIDASFGFEMETFEFLNILQVHGFPKVMGVLTHLDLFRDPNKLKVTKKKLKHRFWQEIYQGAKLFYLSGMINGKYLKREIHNLARFISIVKFRPLQWRSSHPYVIADRMEDITPPHLVHKNPGMDRSVTFYGYIRGANMKPKSKLHVAGVGDFDMASIDLLPDPCPLPDKVPRKTLNEKQRLTYAPMSNLGNLFLDKDATYVEMPVVQKNQGEAEGMMKDLQQTQNTIDQMMEESTLRLFKGSAPLSNKFMEEEEEEEGEDMDDEDDDDDDGQDDDDDEEEEGEDIVVTADGRSRRKAPNPMKFKDDEEDKSTNGDVVYDEEEETDEVKLLEKQLKQRKELGLDDDDDGADDMEEEEEEEEEEGKRDIARWKEGMVERAASAFEKQTTLMELVYNESTKKEEDKEDDDDELFQLKKRRDGEEGLDSIDSSKFFSHEDGKQGTDWFDEEVINSLAHRFVSMDPSADNVNRPRLKDDEVYGDFEDLESGEKHKSSETMKKEEDESFKQKKIDQKNKFDNKYDEEEEEEEGDFFSSMKSNMETKAKEAALEFAGEDAETRAMYEGFRPGYYVRILIEKLPMEFIKNFSPHRPMLLGGLLMGEDAIGFLQCRIKKHRWARKILKSNDPLIFSLGWRRFQTMPLYSMEDSNGRGRMLKYTPEHMHCIATIFAPITPSNSGFAAFQSLDDLSTGFRVSATGVILEQNQSFKVVKKLKLVGTPAASFKKTVYVQNMFTSALEVAKFEGAGIRTVSGIRGIIKRALAKPAGSFRATFEDRVLMSDIVFLRTWYPVEAKRLYNPVTSLLDENWKGMKTVRLLRIERDIAIPQKPDSNYAPVEERPSMVVKPLQVPSKLRDKTPWAIRATLMENKIQRLDQRKKKLDIKRKVVLEPEEKKVKEALKTLNFLARERHAKVQEKEKKEKEEYKKKKAKEDALEAEKVKNTKKRLYKLEGTTQLNRDFKKTRRTQ</sequence>